<comment type="caution">
    <text evidence="2">The sequence shown here is derived from an EMBL/GenBank/DDBJ whole genome shotgun (WGS) entry which is preliminary data.</text>
</comment>
<feature type="compositionally biased region" description="Polar residues" evidence="1">
    <location>
        <begin position="706"/>
        <end position="716"/>
    </location>
</feature>
<sequence length="716" mass="80134">MAALRNLLQGKTGSGSSRMSTDVAAALVPAAMPTGVAAAKMEAVHVSTIKRDIVKFNLGRLSLEGLLTHLFELYEPLPEDTVRSVYGIITHQIDNMIVLMMNTPREARPELESSASGLLLSSAGATSSGGGTNPSGSHNSRSPSVREFYRVNWVASILIKDGDPLFRTQIASSPKSIGLFLDYYAKHEAHASRVDPMILNCVTRSLCAVAKEHQVKLIDTLCSSRTQATFAGFLVRFLSNFYVARLLPSLVRVADARRTNNYAFYKVSKKGVLHLHLCNVYEKMRDQVLRYADHLYPRDGTARVEDKDVRPEIKVQYVENSLVAMRDIWLRVLITSPPKSTTPGTALADYADALVRLNLFRYPQCLIDILDRVLEIEEQYHDGILIACVFEAISGVFGVYEELQSLDPDEEENVTHTDCSAFNEEIIRRLPRVVDIVKRNVDEKTRFGRAPLAILTCFSFFFKYSDLDLVEALVTQQVPKVMVDFFFNHERVSMYDRVLETIFEVIVEGGRGKPSPARNVALAGFLADEVQMIPRMAAFAASSLALPHNERHSSFGSVCDILLFLDERDEVKILQDDLGRRLLADIQAERDNRNNSAFTKVKSAVRRKRNSEMITQRLDFDGDNIYYMNSIREKRRQMEGNNKFSILEFFGIASEESSNQAGAGKGGSNGGHYHGSEPKSRAQSNQSLDFNRVTNPEKHGHRKQGSDTLFSSLKKA</sequence>
<evidence type="ECO:0000313" key="2">
    <source>
        <dbReference type="EMBL" id="KAA8495028.1"/>
    </source>
</evidence>
<feature type="compositionally biased region" description="Gly residues" evidence="1">
    <location>
        <begin position="663"/>
        <end position="673"/>
    </location>
</feature>
<dbReference type="EMBL" id="VRMN01000004">
    <property type="protein sequence ID" value="KAA8495028.1"/>
    <property type="molecule type" value="Genomic_DNA"/>
</dbReference>
<dbReference type="Proteomes" id="UP000324585">
    <property type="component" value="Unassembled WGS sequence"/>
</dbReference>
<feature type="region of interest" description="Disordered" evidence="1">
    <location>
        <begin position="124"/>
        <end position="143"/>
    </location>
</feature>
<accession>A0A5J4YV09</accession>
<reference evidence="3" key="1">
    <citation type="journal article" date="2019" name="Nat. Commun.">
        <title>Expansion of phycobilisome linker gene families in mesophilic red algae.</title>
        <authorList>
            <person name="Lee J."/>
            <person name="Kim D."/>
            <person name="Bhattacharya D."/>
            <person name="Yoon H.S."/>
        </authorList>
    </citation>
    <scope>NUCLEOTIDE SEQUENCE [LARGE SCALE GENOMIC DNA]</scope>
    <source>
        <strain evidence="3">CCMP 1328</strain>
    </source>
</reference>
<proteinExistence type="predicted"/>
<evidence type="ECO:0000313" key="3">
    <source>
        <dbReference type="Proteomes" id="UP000324585"/>
    </source>
</evidence>
<keyword evidence="3" id="KW-1185">Reference proteome</keyword>
<evidence type="ECO:0000256" key="1">
    <source>
        <dbReference type="SAM" id="MobiDB-lite"/>
    </source>
</evidence>
<name>A0A5J4YV09_PORPP</name>
<dbReference type="AlphaFoldDB" id="A0A5J4YV09"/>
<gene>
    <name evidence="2" type="ORF">FVE85_3269</name>
</gene>
<feature type="region of interest" description="Disordered" evidence="1">
    <location>
        <begin position="658"/>
        <end position="716"/>
    </location>
</feature>
<feature type="compositionally biased region" description="Polar residues" evidence="1">
    <location>
        <begin position="681"/>
        <end position="694"/>
    </location>
</feature>
<organism evidence="2 3">
    <name type="scientific">Porphyridium purpureum</name>
    <name type="common">Red alga</name>
    <name type="synonym">Porphyridium cruentum</name>
    <dbReference type="NCBI Taxonomy" id="35688"/>
    <lineage>
        <taxon>Eukaryota</taxon>
        <taxon>Rhodophyta</taxon>
        <taxon>Bangiophyceae</taxon>
        <taxon>Porphyridiales</taxon>
        <taxon>Porphyridiaceae</taxon>
        <taxon>Porphyridium</taxon>
    </lineage>
</organism>
<protein>
    <submittedName>
        <fullName evidence="2">Uncharacterized protein</fullName>
    </submittedName>
</protein>